<dbReference type="Pfam" id="PF04536">
    <property type="entry name" value="TPM_phosphatase"/>
    <property type="match status" value="1"/>
</dbReference>
<protein>
    <recommendedName>
        <fullName evidence="1">TPM domain-containing protein</fullName>
    </recommendedName>
</protein>
<dbReference type="EMBL" id="LAZR01001516">
    <property type="protein sequence ID" value="KKN43373.1"/>
    <property type="molecule type" value="Genomic_DNA"/>
</dbReference>
<evidence type="ECO:0000313" key="2">
    <source>
        <dbReference type="EMBL" id="KKN43373.1"/>
    </source>
</evidence>
<sequence>MSKVEDFLSAEEEQDIVQAILTAEKRTSGEIRVHIEAHTQLPHFERAKEVFKMLKMGNTKDGTGVLIYVAVNDRKFAICGDHGINKAVPNDFWDTTRDTIQSQFKKNNFKQGIIDGILMAGKELQTHFPWQQGDINELSNEVSKG</sequence>
<feature type="domain" description="TPM" evidence="1">
    <location>
        <begin position="5"/>
        <end position="121"/>
    </location>
</feature>
<name>A0A0F9TPQ8_9ZZZZ</name>
<gene>
    <name evidence="2" type="ORF">LCGC14_0703930</name>
</gene>
<dbReference type="AlphaFoldDB" id="A0A0F9TPQ8"/>
<dbReference type="Gene3D" id="3.10.310.50">
    <property type="match status" value="1"/>
</dbReference>
<proteinExistence type="predicted"/>
<dbReference type="InterPro" id="IPR007621">
    <property type="entry name" value="TPM_dom"/>
</dbReference>
<evidence type="ECO:0000259" key="1">
    <source>
        <dbReference type="Pfam" id="PF04536"/>
    </source>
</evidence>
<accession>A0A0F9TPQ8</accession>
<dbReference type="PANTHER" id="PTHR30373">
    <property type="entry name" value="UPF0603 PROTEIN YGCG"/>
    <property type="match status" value="1"/>
</dbReference>
<reference evidence="2" key="1">
    <citation type="journal article" date="2015" name="Nature">
        <title>Complex archaea that bridge the gap between prokaryotes and eukaryotes.</title>
        <authorList>
            <person name="Spang A."/>
            <person name="Saw J.H."/>
            <person name="Jorgensen S.L."/>
            <person name="Zaremba-Niedzwiedzka K."/>
            <person name="Martijn J."/>
            <person name="Lind A.E."/>
            <person name="van Eijk R."/>
            <person name="Schleper C."/>
            <person name="Guy L."/>
            <person name="Ettema T.J."/>
        </authorList>
    </citation>
    <scope>NUCLEOTIDE SEQUENCE</scope>
</reference>
<dbReference type="PANTHER" id="PTHR30373:SF8">
    <property type="entry name" value="BLL7265 PROTEIN"/>
    <property type="match status" value="1"/>
</dbReference>
<organism evidence="2">
    <name type="scientific">marine sediment metagenome</name>
    <dbReference type="NCBI Taxonomy" id="412755"/>
    <lineage>
        <taxon>unclassified sequences</taxon>
        <taxon>metagenomes</taxon>
        <taxon>ecological metagenomes</taxon>
    </lineage>
</organism>
<comment type="caution">
    <text evidence="2">The sequence shown here is derived from an EMBL/GenBank/DDBJ whole genome shotgun (WGS) entry which is preliminary data.</text>
</comment>